<dbReference type="AlphaFoldDB" id="A0A7U7JEM9"/>
<evidence type="ECO:0000256" key="3">
    <source>
        <dbReference type="ARBA" id="ARBA00023015"/>
    </source>
</evidence>
<dbReference type="EMBL" id="LN651281">
    <property type="protein sequence ID" value="CEJ17420.1"/>
    <property type="molecule type" value="Genomic_DNA"/>
</dbReference>
<gene>
    <name evidence="7" type="ORF">RSIPO_04119</name>
</gene>
<dbReference type="InterPro" id="IPR036390">
    <property type="entry name" value="WH_DNA-bd_sf"/>
</dbReference>
<dbReference type="SUPFAM" id="SSF53383">
    <property type="entry name" value="PLP-dependent transferases"/>
    <property type="match status" value="1"/>
</dbReference>
<dbReference type="CDD" id="cd00609">
    <property type="entry name" value="AAT_like"/>
    <property type="match status" value="1"/>
</dbReference>
<protein>
    <recommendedName>
        <fullName evidence="6">HTH gntR-type domain-containing protein</fullName>
    </recommendedName>
</protein>
<reference evidence="7" key="2">
    <citation type="submission" date="2022-04" db="EMBL/GenBank/DDBJ databases">
        <title>Genomic draft of R. solanacearum strain IPO1609, a phylotype IIB1/biovar 2/race 3 strain isolated from potato in Europe.</title>
        <authorList>
            <person name="Boucher C."/>
            <person name="Carrere S."/>
            <person name="Dossat C."/>
            <person name="Elbaz M."/>
            <person name="Genin S."/>
            <person name="Gouzy J."/>
            <person name="Prior P."/>
            <person name="Segurens B."/>
            <person name="Wincker P."/>
        </authorList>
    </citation>
    <scope>NUCLEOTIDE SEQUENCE</scope>
    <source>
        <strain evidence="7">IPO1609</strain>
    </source>
</reference>
<dbReference type="Pfam" id="PF00155">
    <property type="entry name" value="Aminotran_1_2"/>
    <property type="match status" value="1"/>
</dbReference>
<dbReference type="Pfam" id="PF00392">
    <property type="entry name" value="GntR"/>
    <property type="match status" value="1"/>
</dbReference>
<dbReference type="Gene3D" id="1.10.10.10">
    <property type="entry name" value="Winged helix-like DNA-binding domain superfamily/Winged helix DNA-binding domain"/>
    <property type="match status" value="1"/>
</dbReference>
<evidence type="ECO:0000256" key="2">
    <source>
        <dbReference type="ARBA" id="ARBA00022898"/>
    </source>
</evidence>
<comment type="similarity">
    <text evidence="1">In the C-terminal section; belongs to the class-I pyridoxal-phosphate-dependent aminotransferase family.</text>
</comment>
<dbReference type="GO" id="GO:0003677">
    <property type="term" value="F:DNA binding"/>
    <property type="evidence" value="ECO:0007669"/>
    <property type="project" value="UniProtKB-KW"/>
</dbReference>
<dbReference type="Gene3D" id="3.40.640.10">
    <property type="entry name" value="Type I PLP-dependent aspartate aminotransferase-like (Major domain)"/>
    <property type="match status" value="1"/>
</dbReference>
<evidence type="ECO:0000313" key="7">
    <source>
        <dbReference type="EMBL" id="CEJ17420.1"/>
    </source>
</evidence>
<dbReference type="PANTHER" id="PTHR46577">
    <property type="entry name" value="HTH-TYPE TRANSCRIPTIONAL REGULATORY PROTEIN GABR"/>
    <property type="match status" value="1"/>
</dbReference>
<keyword evidence="4" id="KW-0238">DNA-binding</keyword>
<sequence>MARIAETVLVHSKPLAAGPIPHRTMQLELDPHHPQRTLVDQIVQGIRAAVDNHSLLPGTRLPSVRKLAQAHDISTFTVAEAYTRLAALGAIVARPRSGYLVAARAPVQPVPVAPRWEPPALNAAWLLSDVFADRSIAIKPGCGWLPNDWLDERGVQEAMRMVSRVSALRVAGYGHPWGYAPLGDYVAQSLALRGLPVERAQVLLTSGATQALDLIVRTLFKAGDVVAVEDPAYCNVLQVLKLAGLRAVGVPRTPEGLDTAALASILRRDEASRPRALFVSSVLQNPTGSTMTAQNAYRVLQLAEQHGLWIVEDDLHRELADPAAPMLAALDGLRRTLYVSGFSKTISPSLRAGYVVADAAITRELARTKMAVALTSSEITERIVHAFVTRPAYAEHVAHLNARLGAAHAGAEATMREHGAILFDTPKRGLFLWARLPGHADASALADRAIRHNIWLAPGQYFRPDDTASPWLRFNVAYSDDPALWDFLTHA</sequence>
<keyword evidence="2" id="KW-0663">Pyridoxal phosphate</keyword>
<dbReference type="Gene3D" id="3.90.1150.10">
    <property type="entry name" value="Aspartate Aminotransferase, domain 1"/>
    <property type="match status" value="1"/>
</dbReference>
<organism evidence="7 8">
    <name type="scientific">Ralstonia solanacearum IPO1609</name>
    <dbReference type="NCBI Taxonomy" id="564066"/>
    <lineage>
        <taxon>Bacteria</taxon>
        <taxon>Pseudomonadati</taxon>
        <taxon>Pseudomonadota</taxon>
        <taxon>Betaproteobacteria</taxon>
        <taxon>Burkholderiales</taxon>
        <taxon>Burkholderiaceae</taxon>
        <taxon>Ralstonia</taxon>
        <taxon>Ralstonia solanacearum species complex</taxon>
    </lineage>
</organism>
<evidence type="ECO:0000256" key="5">
    <source>
        <dbReference type="ARBA" id="ARBA00023163"/>
    </source>
</evidence>
<dbReference type="PANTHER" id="PTHR46577:SF2">
    <property type="entry name" value="TRANSCRIPTIONAL REGULATORY PROTEIN"/>
    <property type="match status" value="1"/>
</dbReference>
<dbReference type="InterPro" id="IPR000524">
    <property type="entry name" value="Tscrpt_reg_HTH_GntR"/>
</dbReference>
<accession>A0A7U7JEM9</accession>
<dbReference type="Proteomes" id="UP000053470">
    <property type="component" value="Unassembled WGS sequence"/>
</dbReference>
<evidence type="ECO:0000256" key="4">
    <source>
        <dbReference type="ARBA" id="ARBA00023125"/>
    </source>
</evidence>
<dbReference type="CDD" id="cd07377">
    <property type="entry name" value="WHTH_GntR"/>
    <property type="match status" value="1"/>
</dbReference>
<name>A0A7U7JEM9_RALSL</name>
<dbReference type="InterPro" id="IPR015424">
    <property type="entry name" value="PyrdxlP-dep_Trfase"/>
</dbReference>
<dbReference type="InterPro" id="IPR015422">
    <property type="entry name" value="PyrdxlP-dep_Trfase_small"/>
</dbReference>
<proteinExistence type="inferred from homology"/>
<evidence type="ECO:0000259" key="6">
    <source>
        <dbReference type="PROSITE" id="PS50949"/>
    </source>
</evidence>
<feature type="domain" description="HTH gntR-type" evidence="6">
    <location>
        <begin position="36"/>
        <end position="104"/>
    </location>
</feature>
<dbReference type="InterPro" id="IPR036388">
    <property type="entry name" value="WH-like_DNA-bd_sf"/>
</dbReference>
<dbReference type="SUPFAM" id="SSF46785">
    <property type="entry name" value="Winged helix' DNA-binding domain"/>
    <property type="match status" value="1"/>
</dbReference>
<dbReference type="GO" id="GO:0030170">
    <property type="term" value="F:pyridoxal phosphate binding"/>
    <property type="evidence" value="ECO:0007669"/>
    <property type="project" value="InterPro"/>
</dbReference>
<keyword evidence="3" id="KW-0805">Transcription regulation</keyword>
<dbReference type="SMART" id="SM00345">
    <property type="entry name" value="HTH_GNTR"/>
    <property type="match status" value="1"/>
</dbReference>
<keyword evidence="5" id="KW-0804">Transcription</keyword>
<evidence type="ECO:0000256" key="1">
    <source>
        <dbReference type="ARBA" id="ARBA00005384"/>
    </source>
</evidence>
<evidence type="ECO:0000313" key="8">
    <source>
        <dbReference type="Proteomes" id="UP000053470"/>
    </source>
</evidence>
<dbReference type="InterPro" id="IPR004839">
    <property type="entry name" value="Aminotransferase_I/II_large"/>
</dbReference>
<dbReference type="GO" id="GO:0003700">
    <property type="term" value="F:DNA-binding transcription factor activity"/>
    <property type="evidence" value="ECO:0007669"/>
    <property type="project" value="InterPro"/>
</dbReference>
<keyword evidence="8" id="KW-1185">Reference proteome</keyword>
<dbReference type="InterPro" id="IPR051446">
    <property type="entry name" value="HTH_trans_reg/aminotransferase"/>
</dbReference>
<dbReference type="PROSITE" id="PS50949">
    <property type="entry name" value="HTH_GNTR"/>
    <property type="match status" value="1"/>
</dbReference>
<dbReference type="InterPro" id="IPR015421">
    <property type="entry name" value="PyrdxlP-dep_Trfase_major"/>
</dbReference>
<reference evidence="7" key="1">
    <citation type="submission" date="2014-11" db="EMBL/GenBank/DDBJ databases">
        <authorList>
            <person name="Genoscope - CEA"/>
        </authorList>
    </citation>
    <scope>NUCLEOTIDE SEQUENCE</scope>
    <source>
        <strain evidence="7">IPO1609</strain>
    </source>
</reference>